<dbReference type="SUPFAM" id="SSF55073">
    <property type="entry name" value="Nucleotide cyclase"/>
    <property type="match status" value="1"/>
</dbReference>
<dbReference type="InterPro" id="IPR029787">
    <property type="entry name" value="Nucleotide_cyclase"/>
</dbReference>
<feature type="domain" description="Response regulatory" evidence="5">
    <location>
        <begin position="9"/>
        <end position="127"/>
    </location>
</feature>
<dbReference type="CDD" id="cd01949">
    <property type="entry name" value="GGDEF"/>
    <property type="match status" value="1"/>
</dbReference>
<protein>
    <recommendedName>
        <fullName evidence="1">diguanylate cyclase</fullName>
        <ecNumber evidence="1">2.7.7.65</ecNumber>
    </recommendedName>
</protein>
<comment type="caution">
    <text evidence="7">The sequence shown here is derived from an EMBL/GenBank/DDBJ whole genome shotgun (WGS) entry which is preliminary data.</text>
</comment>
<feature type="compositionally biased region" description="Pro residues" evidence="4">
    <location>
        <begin position="315"/>
        <end position="324"/>
    </location>
</feature>
<dbReference type="EMBL" id="MFST01000063">
    <property type="protein sequence ID" value="OGI44235.1"/>
    <property type="molecule type" value="Genomic_DNA"/>
</dbReference>
<evidence type="ECO:0000313" key="8">
    <source>
        <dbReference type="Proteomes" id="UP000179344"/>
    </source>
</evidence>
<dbReference type="GO" id="GO:0000160">
    <property type="term" value="P:phosphorelay signal transduction system"/>
    <property type="evidence" value="ECO:0007669"/>
    <property type="project" value="InterPro"/>
</dbReference>
<dbReference type="InterPro" id="IPR043128">
    <property type="entry name" value="Rev_trsase/Diguanyl_cyclase"/>
</dbReference>
<evidence type="ECO:0000256" key="2">
    <source>
        <dbReference type="ARBA" id="ARBA00034247"/>
    </source>
</evidence>
<dbReference type="Gene3D" id="3.40.50.2300">
    <property type="match status" value="1"/>
</dbReference>
<dbReference type="PROSITE" id="PS50110">
    <property type="entry name" value="RESPONSE_REGULATORY"/>
    <property type="match status" value="1"/>
</dbReference>
<feature type="region of interest" description="Disordered" evidence="4">
    <location>
        <begin position="302"/>
        <end position="331"/>
    </location>
</feature>
<dbReference type="PANTHER" id="PTHR45138">
    <property type="entry name" value="REGULATORY COMPONENTS OF SENSORY TRANSDUCTION SYSTEM"/>
    <property type="match status" value="1"/>
</dbReference>
<dbReference type="Pfam" id="PF00072">
    <property type="entry name" value="Response_reg"/>
    <property type="match status" value="1"/>
</dbReference>
<dbReference type="InterPro" id="IPR000160">
    <property type="entry name" value="GGDEF_dom"/>
</dbReference>
<dbReference type="GO" id="GO:0005886">
    <property type="term" value="C:plasma membrane"/>
    <property type="evidence" value="ECO:0007669"/>
    <property type="project" value="TreeGrafter"/>
</dbReference>
<dbReference type="GO" id="GO:0043709">
    <property type="term" value="P:cell adhesion involved in single-species biofilm formation"/>
    <property type="evidence" value="ECO:0007669"/>
    <property type="project" value="TreeGrafter"/>
</dbReference>
<keyword evidence="3" id="KW-0597">Phosphoprotein</keyword>
<reference evidence="7 8" key="1">
    <citation type="journal article" date="2016" name="Nat. Commun.">
        <title>Thousands of microbial genomes shed light on interconnected biogeochemical processes in an aquifer system.</title>
        <authorList>
            <person name="Anantharaman K."/>
            <person name="Brown C.T."/>
            <person name="Hug L.A."/>
            <person name="Sharon I."/>
            <person name="Castelle C.J."/>
            <person name="Probst A.J."/>
            <person name="Thomas B.C."/>
            <person name="Singh A."/>
            <person name="Wilkins M.J."/>
            <person name="Karaoz U."/>
            <person name="Brodie E.L."/>
            <person name="Williams K.H."/>
            <person name="Hubbard S.S."/>
            <person name="Banfield J.F."/>
        </authorList>
    </citation>
    <scope>NUCLEOTIDE SEQUENCE [LARGE SCALE GENOMIC DNA]</scope>
</reference>
<organism evidence="7 8">
    <name type="scientific">Candidatus Muproteobacteria bacterium RBG_16_65_31</name>
    <dbReference type="NCBI Taxonomy" id="1817759"/>
    <lineage>
        <taxon>Bacteria</taxon>
        <taxon>Pseudomonadati</taxon>
        <taxon>Pseudomonadota</taxon>
        <taxon>Candidatus Muproteobacteria</taxon>
    </lineage>
</organism>
<dbReference type="InterPro" id="IPR050469">
    <property type="entry name" value="Diguanylate_Cyclase"/>
</dbReference>
<dbReference type="SMART" id="SM00267">
    <property type="entry name" value="GGDEF"/>
    <property type="match status" value="1"/>
</dbReference>
<evidence type="ECO:0000256" key="1">
    <source>
        <dbReference type="ARBA" id="ARBA00012528"/>
    </source>
</evidence>
<feature type="non-terminal residue" evidence="7">
    <location>
        <position position="1"/>
    </location>
</feature>
<name>A0A1F6TGN9_9PROT</name>
<evidence type="ECO:0000259" key="6">
    <source>
        <dbReference type="PROSITE" id="PS50887"/>
    </source>
</evidence>
<evidence type="ECO:0000256" key="3">
    <source>
        <dbReference type="PROSITE-ProRule" id="PRU00169"/>
    </source>
</evidence>
<dbReference type="PANTHER" id="PTHR45138:SF9">
    <property type="entry name" value="DIGUANYLATE CYCLASE DGCM-RELATED"/>
    <property type="match status" value="1"/>
</dbReference>
<dbReference type="AlphaFoldDB" id="A0A1F6TGN9"/>
<dbReference type="CDD" id="cd00156">
    <property type="entry name" value="REC"/>
    <property type="match status" value="1"/>
</dbReference>
<dbReference type="Proteomes" id="UP000179344">
    <property type="component" value="Unassembled WGS sequence"/>
</dbReference>
<gene>
    <name evidence="7" type="ORF">A2V92_00555</name>
</gene>
<feature type="domain" description="GGDEF" evidence="6">
    <location>
        <begin position="177"/>
        <end position="311"/>
    </location>
</feature>
<feature type="modified residue" description="4-aspartylphosphate" evidence="3">
    <location>
        <position position="58"/>
    </location>
</feature>
<dbReference type="InterPro" id="IPR001789">
    <property type="entry name" value="Sig_transdc_resp-reg_receiver"/>
</dbReference>
<dbReference type="SUPFAM" id="SSF52172">
    <property type="entry name" value="CheY-like"/>
    <property type="match status" value="1"/>
</dbReference>
<sequence length="407" mass="44661">QPHAAAKARILVVDDSRVIRKAISKILGDEFDLIEAEDGEVGWERLLEDDTIQVVISDVEMPRLDGYSLICRIRASDEARIREAPVIIITGANDDETKERALACGATDFIIKPLDSTQLLMRARAHAKLDQTTRKLAETTVALEEQAAADPLTQLHSRRYFMQRGQQDLSHAKRHGNPVAVIRVDIDNFRAVYRKHGDQMCDEILVWLAKIFTAASRAEDTVARVGGGEFAVIVPSSGRREAMVLCERLRAAADEKPFTHNGVSIPVTISLGLAVFGHDQADTMEQLMGLAVQRLTQVKAEGGNRIGGPAEEAPPEPARQPPAPWRGAEPTAEVSIPELTLEEAFMEQPDMEKSLQMLAGGDGGELVPHLPDLMTRIIPLLEFGNKKLDLGLGFAIESLKAKIQGRK</sequence>
<dbReference type="Pfam" id="PF00990">
    <property type="entry name" value="GGDEF"/>
    <property type="match status" value="1"/>
</dbReference>
<evidence type="ECO:0000256" key="4">
    <source>
        <dbReference type="SAM" id="MobiDB-lite"/>
    </source>
</evidence>
<dbReference type="NCBIfam" id="TIGR00254">
    <property type="entry name" value="GGDEF"/>
    <property type="match status" value="1"/>
</dbReference>
<dbReference type="Gene3D" id="3.30.70.270">
    <property type="match status" value="1"/>
</dbReference>
<proteinExistence type="predicted"/>
<evidence type="ECO:0000259" key="5">
    <source>
        <dbReference type="PROSITE" id="PS50110"/>
    </source>
</evidence>
<dbReference type="EC" id="2.7.7.65" evidence="1"/>
<dbReference type="PROSITE" id="PS50887">
    <property type="entry name" value="GGDEF"/>
    <property type="match status" value="1"/>
</dbReference>
<dbReference type="InterPro" id="IPR011006">
    <property type="entry name" value="CheY-like_superfamily"/>
</dbReference>
<evidence type="ECO:0000313" key="7">
    <source>
        <dbReference type="EMBL" id="OGI44235.1"/>
    </source>
</evidence>
<dbReference type="GO" id="GO:1902201">
    <property type="term" value="P:negative regulation of bacterial-type flagellum-dependent cell motility"/>
    <property type="evidence" value="ECO:0007669"/>
    <property type="project" value="TreeGrafter"/>
</dbReference>
<dbReference type="GO" id="GO:0052621">
    <property type="term" value="F:diguanylate cyclase activity"/>
    <property type="evidence" value="ECO:0007669"/>
    <property type="project" value="UniProtKB-EC"/>
</dbReference>
<accession>A0A1F6TGN9</accession>
<comment type="catalytic activity">
    <reaction evidence="2">
        <text>2 GTP = 3',3'-c-di-GMP + 2 diphosphate</text>
        <dbReference type="Rhea" id="RHEA:24898"/>
        <dbReference type="ChEBI" id="CHEBI:33019"/>
        <dbReference type="ChEBI" id="CHEBI:37565"/>
        <dbReference type="ChEBI" id="CHEBI:58805"/>
        <dbReference type="EC" id="2.7.7.65"/>
    </reaction>
</comment>
<dbReference type="SMART" id="SM00448">
    <property type="entry name" value="REC"/>
    <property type="match status" value="1"/>
</dbReference>